<dbReference type="InterPro" id="IPR052819">
    <property type="entry name" value="Chromatin_regulatory_protein"/>
</dbReference>
<keyword evidence="2 4" id="KW-0863">Zinc-finger</keyword>
<feature type="region of interest" description="Disordered" evidence="5">
    <location>
        <begin position="1"/>
        <end position="53"/>
    </location>
</feature>
<dbReference type="SMART" id="SM00249">
    <property type="entry name" value="PHD"/>
    <property type="match status" value="2"/>
</dbReference>
<dbReference type="InterPro" id="IPR019787">
    <property type="entry name" value="Znf_PHD-finger"/>
</dbReference>
<feature type="compositionally biased region" description="Basic residues" evidence="5">
    <location>
        <begin position="463"/>
        <end position="474"/>
    </location>
</feature>
<proteinExistence type="predicted"/>
<gene>
    <name evidence="7" type="ORF">GRF29_96g838280</name>
</gene>
<dbReference type="Gene3D" id="3.30.40.10">
    <property type="entry name" value="Zinc/RING finger domain, C3HC4 (zinc finger)"/>
    <property type="match status" value="2"/>
</dbReference>
<name>A0AAN6RI02_9PLEO</name>
<dbReference type="Pfam" id="PF00628">
    <property type="entry name" value="PHD"/>
    <property type="match status" value="1"/>
</dbReference>
<dbReference type="PROSITE" id="PS01359">
    <property type="entry name" value="ZF_PHD_1"/>
    <property type="match status" value="1"/>
</dbReference>
<dbReference type="PANTHER" id="PTHR47636:SF1">
    <property type="entry name" value="TRANSCRIPTIONAL REGULATORY PROTEIN RCO1"/>
    <property type="match status" value="1"/>
</dbReference>
<feature type="compositionally biased region" description="Low complexity" evidence="5">
    <location>
        <begin position="1"/>
        <end position="22"/>
    </location>
</feature>
<feature type="compositionally biased region" description="Basic residues" evidence="5">
    <location>
        <begin position="149"/>
        <end position="159"/>
    </location>
</feature>
<accession>A0AAN6RI02</accession>
<protein>
    <recommendedName>
        <fullName evidence="6">PHD-type domain-containing protein</fullName>
    </recommendedName>
</protein>
<feature type="region of interest" description="Disordered" evidence="5">
    <location>
        <begin position="298"/>
        <end position="676"/>
    </location>
</feature>
<feature type="domain" description="PHD-type" evidence="6">
    <location>
        <begin position="675"/>
        <end position="722"/>
    </location>
</feature>
<dbReference type="CDD" id="cd15535">
    <property type="entry name" value="PHD1_Rco1"/>
    <property type="match status" value="1"/>
</dbReference>
<evidence type="ECO:0000256" key="5">
    <source>
        <dbReference type="SAM" id="MobiDB-lite"/>
    </source>
</evidence>
<dbReference type="SUPFAM" id="SSF57903">
    <property type="entry name" value="FYVE/PHD zinc finger"/>
    <property type="match status" value="2"/>
</dbReference>
<evidence type="ECO:0000256" key="2">
    <source>
        <dbReference type="ARBA" id="ARBA00022771"/>
    </source>
</evidence>
<dbReference type="InterPro" id="IPR019786">
    <property type="entry name" value="Zinc_finger_PHD-type_CS"/>
</dbReference>
<evidence type="ECO:0000256" key="3">
    <source>
        <dbReference type="ARBA" id="ARBA00022833"/>
    </source>
</evidence>
<evidence type="ECO:0000256" key="4">
    <source>
        <dbReference type="PROSITE-ProRule" id="PRU00146"/>
    </source>
</evidence>
<evidence type="ECO:0000259" key="6">
    <source>
        <dbReference type="PROSITE" id="PS50016"/>
    </source>
</evidence>
<dbReference type="GO" id="GO:0006357">
    <property type="term" value="P:regulation of transcription by RNA polymerase II"/>
    <property type="evidence" value="ECO:0007669"/>
    <property type="project" value="TreeGrafter"/>
</dbReference>
<dbReference type="GO" id="GO:0008270">
    <property type="term" value="F:zinc ion binding"/>
    <property type="evidence" value="ECO:0007669"/>
    <property type="project" value="UniProtKB-KW"/>
</dbReference>
<dbReference type="AlphaFoldDB" id="A0AAN6RI02"/>
<dbReference type="CDD" id="cd15534">
    <property type="entry name" value="PHD2_PHF12_Rco1"/>
    <property type="match status" value="1"/>
</dbReference>
<sequence>MPAVRSTKSRTSTPTTHNHSSPFDAEPRKQKMQSSLDAWVEPVPQNPAPSFEEHGFARHGVLETMAPLGVPPTTKAKRKAHSLGEPLAKGLAHAKKGEVAEEEGSTPELTPAPDVQRDGSDPMDEEDDLQLPFLGPDEEDDDDDYKPKPNPKKKQKTSHGTKTPVRGKGNAHSKMASTAKSPAKNGIKATLAAPSVPSISQTDISPLPLDAAAMQTIEIAVNDAHARSLRDNRPNVGIALRRMFNSGKSDVSLAHALNGIIHQKESAEDWTNFRTFIKSAKNNIKQELKVQKAEEAAKAAKTRMSPEFTAHDGDEASSPVAGGDDAAYPTNLEVKPVSVAPTESLSVNNAPSPTNMSDGSEAADHTPHPLSTAPAFPVVEASTPPAPRMGSKSPRKRAANGSLASSNEADVGADVSTAAPTPMPKSPAGSDSGLSEVDEEILHTGPPQPAPQVNGNGLAASNKKPKNLGGRPRKQQGGSRANSEKPPAKPHGKRFKQNVPRTAEQLAWDAEMMKRRQELARDQQDRFGDQLTGYLPTSDMRFEDDETASMTESIAAMGPPGDINRPRRAGRTSARNGMTVQTSGMKRGRENSFFSSPHPDSAANSRPSTPAAVSHMPTKRLKLNNGQAHQAARTKKSPVKNRDGPIAGIPHTGGGGSRQSGPDDNDPDSPPSESDDLCSACRGAGEFVCCESCPRVFHFLCCDPPRLDAPSGEFYCHVCEVKKKTTDDFTSETPLAPLFQSLESINARAFALPADIQNHFENVAARADGSYYEDIKKLPLNKNSGYGYMRPDYTKVFDGDKPILCASCGQTSGGKRQMLKCDYCPGAAYWHLDCLDPPMANPPHINLESSHRDAWRCPRHVEHDFRSGLVAQNDINSAQDAVMSDAPSRLGRKVRKPRHPQVIQPTFSRAIRNNGLIDIINDPDDDTDGEGNYVFGSEEKDSNSMVYRVPEKGLILDFIDKVKTARVVKAASAAQNYAQRKSTMQNFTVRPIQQQQAALNLAKLAKKETSIGLNETSVEALILGLTAEAPSAVVTAIDIAAPQPPSDQERDQLLKLQELIKVRLGGANPA</sequence>
<dbReference type="InterPro" id="IPR013083">
    <property type="entry name" value="Znf_RING/FYVE/PHD"/>
</dbReference>
<keyword evidence="3" id="KW-0862">Zinc</keyword>
<dbReference type="EMBL" id="WVTA01000008">
    <property type="protein sequence ID" value="KAK3207922.1"/>
    <property type="molecule type" value="Genomic_DNA"/>
</dbReference>
<evidence type="ECO:0000256" key="1">
    <source>
        <dbReference type="ARBA" id="ARBA00022723"/>
    </source>
</evidence>
<dbReference type="GO" id="GO:0032221">
    <property type="term" value="C:Rpd3S complex"/>
    <property type="evidence" value="ECO:0007669"/>
    <property type="project" value="TreeGrafter"/>
</dbReference>
<dbReference type="FunFam" id="3.30.40.10:FF:000748">
    <property type="entry name" value="PHD finger domain protein, putative"/>
    <property type="match status" value="1"/>
</dbReference>
<keyword evidence="1" id="KW-0479">Metal-binding</keyword>
<feature type="compositionally biased region" description="Polar residues" evidence="5">
    <location>
        <begin position="573"/>
        <end position="584"/>
    </location>
</feature>
<comment type="caution">
    <text evidence="7">The sequence shown here is derived from an EMBL/GenBank/DDBJ whole genome shotgun (WGS) entry which is preliminary data.</text>
</comment>
<dbReference type="InterPro" id="IPR011011">
    <property type="entry name" value="Znf_FYVE_PHD"/>
</dbReference>
<reference evidence="7 8" key="1">
    <citation type="submission" date="2021-02" db="EMBL/GenBank/DDBJ databases">
        <title>Genome assembly of Pseudopithomyces chartarum.</title>
        <authorList>
            <person name="Jauregui R."/>
            <person name="Singh J."/>
            <person name="Voisey C."/>
        </authorList>
    </citation>
    <scope>NUCLEOTIDE SEQUENCE [LARGE SCALE GENOMIC DNA]</scope>
    <source>
        <strain evidence="7 8">AGR01</strain>
    </source>
</reference>
<evidence type="ECO:0000313" key="7">
    <source>
        <dbReference type="EMBL" id="KAK3207922.1"/>
    </source>
</evidence>
<organism evidence="7 8">
    <name type="scientific">Pseudopithomyces chartarum</name>
    <dbReference type="NCBI Taxonomy" id="1892770"/>
    <lineage>
        <taxon>Eukaryota</taxon>
        <taxon>Fungi</taxon>
        <taxon>Dikarya</taxon>
        <taxon>Ascomycota</taxon>
        <taxon>Pezizomycotina</taxon>
        <taxon>Dothideomycetes</taxon>
        <taxon>Pleosporomycetidae</taxon>
        <taxon>Pleosporales</taxon>
        <taxon>Massarineae</taxon>
        <taxon>Didymosphaeriaceae</taxon>
        <taxon>Pseudopithomyces</taxon>
    </lineage>
</organism>
<evidence type="ECO:0000313" key="8">
    <source>
        <dbReference type="Proteomes" id="UP001280581"/>
    </source>
</evidence>
<dbReference type="PANTHER" id="PTHR47636">
    <property type="entry name" value="TRANSCRIPTIONAL REGULATORY PROTEIN RCO1"/>
    <property type="match status" value="1"/>
</dbReference>
<dbReference type="Proteomes" id="UP001280581">
    <property type="component" value="Unassembled WGS sequence"/>
</dbReference>
<dbReference type="PROSITE" id="PS50016">
    <property type="entry name" value="ZF_PHD_2"/>
    <property type="match status" value="1"/>
</dbReference>
<feature type="compositionally biased region" description="Basic and acidic residues" evidence="5">
    <location>
        <begin position="511"/>
        <end position="528"/>
    </location>
</feature>
<feature type="compositionally biased region" description="Polar residues" evidence="5">
    <location>
        <begin position="341"/>
        <end position="358"/>
    </location>
</feature>
<dbReference type="InterPro" id="IPR001965">
    <property type="entry name" value="Znf_PHD"/>
</dbReference>
<keyword evidence="8" id="KW-1185">Reference proteome</keyword>
<feature type="region of interest" description="Disordered" evidence="5">
    <location>
        <begin position="66"/>
        <end position="186"/>
    </location>
</feature>